<dbReference type="InterPro" id="IPR020806">
    <property type="entry name" value="PKS_PP-bd"/>
</dbReference>
<proteinExistence type="predicted"/>
<dbReference type="GO" id="GO:0031177">
    <property type="term" value="F:phosphopantetheine binding"/>
    <property type="evidence" value="ECO:0007669"/>
    <property type="project" value="InterPro"/>
</dbReference>
<dbReference type="Proteomes" id="UP000191691">
    <property type="component" value="Unassembled WGS sequence"/>
</dbReference>
<organism evidence="5 6">
    <name type="scientific">Penicillium nalgiovense</name>
    <dbReference type="NCBI Taxonomy" id="60175"/>
    <lineage>
        <taxon>Eukaryota</taxon>
        <taxon>Fungi</taxon>
        <taxon>Dikarya</taxon>
        <taxon>Ascomycota</taxon>
        <taxon>Pezizomycotina</taxon>
        <taxon>Eurotiomycetes</taxon>
        <taxon>Eurotiomycetidae</taxon>
        <taxon>Eurotiales</taxon>
        <taxon>Aspergillaceae</taxon>
        <taxon>Penicillium</taxon>
    </lineage>
</organism>
<evidence type="ECO:0000259" key="4">
    <source>
        <dbReference type="PROSITE" id="PS50075"/>
    </source>
</evidence>
<dbReference type="SUPFAM" id="SSF47336">
    <property type="entry name" value="ACP-like"/>
    <property type="match status" value="1"/>
</dbReference>
<feature type="region of interest" description="Disordered" evidence="3">
    <location>
        <begin position="1"/>
        <end position="23"/>
    </location>
</feature>
<dbReference type="SMART" id="SM00823">
    <property type="entry name" value="PKS_PP"/>
    <property type="match status" value="1"/>
</dbReference>
<dbReference type="AlphaFoldDB" id="A0A1V6X552"/>
<dbReference type="Gene3D" id="1.10.1200.10">
    <property type="entry name" value="ACP-like"/>
    <property type="match status" value="1"/>
</dbReference>
<sequence>MPARSSHPVCGSNPLRAPGSNNADPQVAMSINYIAPDLYVKDSHRRDVKSGHFIAREEAESQVQAAETSVRVRVQLQTAPNDDAAYAIIRDAFMAHLERMLHMAEDQTIDESVALVEQGVDSLVAVDIRAWFPRELQADIPTLKVMGGGSVSVLVKTALAKMPAQQDVGATEVIAPAKNRFRRCLIIPHVDFIV</sequence>
<keyword evidence="2" id="KW-0597">Phosphoprotein</keyword>
<reference evidence="6" key="1">
    <citation type="journal article" date="2017" name="Nat. Microbiol.">
        <title>Global analysis of biosynthetic gene clusters reveals vast potential of secondary metabolite production in Penicillium species.</title>
        <authorList>
            <person name="Nielsen J.C."/>
            <person name="Grijseels S."/>
            <person name="Prigent S."/>
            <person name="Ji B."/>
            <person name="Dainat J."/>
            <person name="Nielsen K.F."/>
            <person name="Frisvad J.C."/>
            <person name="Workman M."/>
            <person name="Nielsen J."/>
        </authorList>
    </citation>
    <scope>NUCLEOTIDE SEQUENCE [LARGE SCALE GENOMIC DNA]</scope>
    <source>
        <strain evidence="6">IBT 13039</strain>
    </source>
</reference>
<dbReference type="STRING" id="60175.A0A1V6X552"/>
<dbReference type="InterPro" id="IPR036736">
    <property type="entry name" value="ACP-like_sf"/>
</dbReference>
<dbReference type="PROSITE" id="PS50075">
    <property type="entry name" value="CARRIER"/>
    <property type="match status" value="1"/>
</dbReference>
<evidence type="ECO:0000256" key="3">
    <source>
        <dbReference type="SAM" id="MobiDB-lite"/>
    </source>
</evidence>
<name>A0A1V6X552_PENNA</name>
<dbReference type="Pfam" id="PF23297">
    <property type="entry name" value="ACP_SdgA_C"/>
    <property type="match status" value="1"/>
</dbReference>
<protein>
    <recommendedName>
        <fullName evidence="4">Carrier domain-containing protein</fullName>
    </recommendedName>
</protein>
<evidence type="ECO:0000313" key="5">
    <source>
        <dbReference type="EMBL" id="OQE70208.1"/>
    </source>
</evidence>
<keyword evidence="1" id="KW-0596">Phosphopantetheine</keyword>
<dbReference type="EMBL" id="MOOB01000120">
    <property type="protein sequence ID" value="OQE70208.1"/>
    <property type="molecule type" value="Genomic_DNA"/>
</dbReference>
<evidence type="ECO:0000256" key="2">
    <source>
        <dbReference type="ARBA" id="ARBA00022553"/>
    </source>
</evidence>
<keyword evidence="6" id="KW-1185">Reference proteome</keyword>
<gene>
    <name evidence="5" type="ORF">PENNAL_c0120G08986</name>
</gene>
<evidence type="ECO:0000313" key="6">
    <source>
        <dbReference type="Proteomes" id="UP000191691"/>
    </source>
</evidence>
<evidence type="ECO:0000256" key="1">
    <source>
        <dbReference type="ARBA" id="ARBA00022450"/>
    </source>
</evidence>
<dbReference type="InterPro" id="IPR009081">
    <property type="entry name" value="PP-bd_ACP"/>
</dbReference>
<comment type="caution">
    <text evidence="5">The sequence shown here is derived from an EMBL/GenBank/DDBJ whole genome shotgun (WGS) entry which is preliminary data.</text>
</comment>
<feature type="domain" description="Carrier" evidence="4">
    <location>
        <begin position="87"/>
        <end position="162"/>
    </location>
</feature>
<accession>A0A1V6X552</accession>
<dbReference type="GO" id="GO:0044550">
    <property type="term" value="P:secondary metabolite biosynthetic process"/>
    <property type="evidence" value="ECO:0007669"/>
    <property type="project" value="UniProtKB-ARBA"/>
</dbReference>